<evidence type="ECO:0000313" key="3">
    <source>
        <dbReference type="Proteomes" id="UP000242849"/>
    </source>
</evidence>
<evidence type="ECO:0000313" key="2">
    <source>
        <dbReference type="EMBL" id="SEC71650.1"/>
    </source>
</evidence>
<protein>
    <recommendedName>
        <fullName evidence="4">SMODS and SLOG-associating 2TM effector domain-containing protein</fullName>
    </recommendedName>
</protein>
<feature type="transmembrane region" description="Helical" evidence="1">
    <location>
        <begin position="143"/>
        <end position="162"/>
    </location>
</feature>
<feature type="transmembrane region" description="Helical" evidence="1">
    <location>
        <begin position="58"/>
        <end position="77"/>
    </location>
</feature>
<keyword evidence="1" id="KW-1133">Transmembrane helix</keyword>
<proteinExistence type="predicted"/>
<gene>
    <name evidence="2" type="ORF">SAMN05421553_1324</name>
</gene>
<feature type="transmembrane region" description="Helical" evidence="1">
    <location>
        <begin position="29"/>
        <end position="46"/>
    </location>
</feature>
<evidence type="ECO:0008006" key="4">
    <source>
        <dbReference type="Google" id="ProtNLM"/>
    </source>
</evidence>
<keyword evidence="3" id="KW-1185">Reference proteome</keyword>
<evidence type="ECO:0000256" key="1">
    <source>
        <dbReference type="SAM" id="Phobius"/>
    </source>
</evidence>
<dbReference type="Proteomes" id="UP000242849">
    <property type="component" value="Unassembled WGS sequence"/>
</dbReference>
<name>A0A1H4USZ3_PSEAG</name>
<dbReference type="AlphaFoldDB" id="A0A1H4USZ3"/>
<reference evidence="3" key="1">
    <citation type="submission" date="2016-10" db="EMBL/GenBank/DDBJ databases">
        <authorList>
            <person name="Varghese N."/>
            <person name="Submissions S."/>
        </authorList>
    </citation>
    <scope>NUCLEOTIDE SEQUENCE [LARGE SCALE GENOMIC DNA]</scope>
    <source>
        <strain evidence="3">DSM 12111</strain>
    </source>
</reference>
<dbReference type="EMBL" id="FNSC01000001">
    <property type="protein sequence ID" value="SEC71650.1"/>
    <property type="molecule type" value="Genomic_DNA"/>
</dbReference>
<sequence>MLTTLEYLKDRYCEEQSRFDHFENKCTKLLTFVTILIGAITAISGINKGVIFHPEDPANWVVLIAFLIGAFSIACAWGHSLLALRIGDCPVLPRSRLAAEYLAAVDAETHSTYLYNCYVDTVEQLAKVIDEKSKNLELAYQELAISAWGLAVAASLTIYMEIAK</sequence>
<dbReference type="OrthoDB" id="5816184at2"/>
<dbReference type="RefSeq" id="WP_139272647.1">
    <property type="nucleotide sequence ID" value="NZ_FNSC01000001.1"/>
</dbReference>
<keyword evidence="1" id="KW-0472">Membrane</keyword>
<accession>A0A1H4USZ3</accession>
<organism evidence="2 3">
    <name type="scientific">Pseudomonas anguilliseptica</name>
    <dbReference type="NCBI Taxonomy" id="53406"/>
    <lineage>
        <taxon>Bacteria</taxon>
        <taxon>Pseudomonadati</taxon>
        <taxon>Pseudomonadota</taxon>
        <taxon>Gammaproteobacteria</taxon>
        <taxon>Pseudomonadales</taxon>
        <taxon>Pseudomonadaceae</taxon>
        <taxon>Pseudomonas</taxon>
    </lineage>
</organism>
<keyword evidence="1" id="KW-0812">Transmembrane</keyword>